<keyword evidence="3" id="KW-1185">Reference proteome</keyword>
<accession>A0A3N4JUT3</accession>
<sequence length="94" mass="10713">MRIGEKQYPSRLSEDDKDDDGGNRVGRSARKKKRGSSRALVDAVIILALAKIEGEEKKFEFLNCHFIHQGELQQEELQLECEILALEKEKAKAE</sequence>
<dbReference type="Proteomes" id="UP000276215">
    <property type="component" value="Unassembled WGS sequence"/>
</dbReference>
<feature type="region of interest" description="Disordered" evidence="1">
    <location>
        <begin position="1"/>
        <end position="37"/>
    </location>
</feature>
<name>A0A3N4JUT3_9PEZI</name>
<evidence type="ECO:0000313" key="3">
    <source>
        <dbReference type="Proteomes" id="UP000276215"/>
    </source>
</evidence>
<proteinExistence type="predicted"/>
<gene>
    <name evidence="2" type="ORF">L873DRAFT_867950</name>
</gene>
<organism evidence="2 3">
    <name type="scientific">Choiromyces venosus 120613-1</name>
    <dbReference type="NCBI Taxonomy" id="1336337"/>
    <lineage>
        <taxon>Eukaryota</taxon>
        <taxon>Fungi</taxon>
        <taxon>Dikarya</taxon>
        <taxon>Ascomycota</taxon>
        <taxon>Pezizomycotina</taxon>
        <taxon>Pezizomycetes</taxon>
        <taxon>Pezizales</taxon>
        <taxon>Tuberaceae</taxon>
        <taxon>Choiromyces</taxon>
    </lineage>
</organism>
<evidence type="ECO:0000313" key="2">
    <source>
        <dbReference type="EMBL" id="RPA99910.1"/>
    </source>
</evidence>
<dbReference type="AlphaFoldDB" id="A0A3N4JUT3"/>
<dbReference type="EMBL" id="ML120384">
    <property type="protein sequence ID" value="RPA99910.1"/>
    <property type="molecule type" value="Genomic_DNA"/>
</dbReference>
<reference evidence="2 3" key="1">
    <citation type="journal article" date="2018" name="Nat. Ecol. Evol.">
        <title>Pezizomycetes genomes reveal the molecular basis of ectomycorrhizal truffle lifestyle.</title>
        <authorList>
            <person name="Murat C."/>
            <person name="Payen T."/>
            <person name="Noel B."/>
            <person name="Kuo A."/>
            <person name="Morin E."/>
            <person name="Chen J."/>
            <person name="Kohler A."/>
            <person name="Krizsan K."/>
            <person name="Balestrini R."/>
            <person name="Da Silva C."/>
            <person name="Montanini B."/>
            <person name="Hainaut M."/>
            <person name="Levati E."/>
            <person name="Barry K.W."/>
            <person name="Belfiori B."/>
            <person name="Cichocki N."/>
            <person name="Clum A."/>
            <person name="Dockter R.B."/>
            <person name="Fauchery L."/>
            <person name="Guy J."/>
            <person name="Iotti M."/>
            <person name="Le Tacon F."/>
            <person name="Lindquist E.A."/>
            <person name="Lipzen A."/>
            <person name="Malagnac F."/>
            <person name="Mello A."/>
            <person name="Molinier V."/>
            <person name="Miyauchi S."/>
            <person name="Poulain J."/>
            <person name="Riccioni C."/>
            <person name="Rubini A."/>
            <person name="Sitrit Y."/>
            <person name="Splivallo R."/>
            <person name="Traeger S."/>
            <person name="Wang M."/>
            <person name="Zifcakova L."/>
            <person name="Wipf D."/>
            <person name="Zambonelli A."/>
            <person name="Paolocci F."/>
            <person name="Nowrousian M."/>
            <person name="Ottonello S."/>
            <person name="Baldrian P."/>
            <person name="Spatafora J.W."/>
            <person name="Henrissat B."/>
            <person name="Nagy L.G."/>
            <person name="Aury J.M."/>
            <person name="Wincker P."/>
            <person name="Grigoriev I.V."/>
            <person name="Bonfante P."/>
            <person name="Martin F.M."/>
        </authorList>
    </citation>
    <scope>NUCLEOTIDE SEQUENCE [LARGE SCALE GENOMIC DNA]</scope>
    <source>
        <strain evidence="2 3">120613-1</strain>
    </source>
</reference>
<evidence type="ECO:0000256" key="1">
    <source>
        <dbReference type="SAM" id="MobiDB-lite"/>
    </source>
</evidence>
<protein>
    <submittedName>
        <fullName evidence="2">Uncharacterized protein</fullName>
    </submittedName>
</protein>
<feature type="compositionally biased region" description="Basic residues" evidence="1">
    <location>
        <begin position="27"/>
        <end position="36"/>
    </location>
</feature>